<dbReference type="InterPro" id="IPR010781">
    <property type="entry name" value="DUF1376"/>
</dbReference>
<organism evidence="2 3">
    <name type="scientific">Burkholderia orbicola</name>
    <dbReference type="NCBI Taxonomy" id="2978683"/>
    <lineage>
        <taxon>Bacteria</taxon>
        <taxon>Pseudomonadati</taxon>
        <taxon>Pseudomonadota</taxon>
        <taxon>Betaproteobacteria</taxon>
        <taxon>Burkholderiales</taxon>
        <taxon>Burkholderiaceae</taxon>
        <taxon>Burkholderia</taxon>
        <taxon>Burkholderia cepacia complex</taxon>
    </lineage>
</organism>
<keyword evidence="3" id="KW-1185">Reference proteome</keyword>
<feature type="region of interest" description="Disordered" evidence="1">
    <location>
        <begin position="164"/>
        <end position="215"/>
    </location>
</feature>
<dbReference type="Pfam" id="PF07120">
    <property type="entry name" value="DUF1376"/>
    <property type="match status" value="1"/>
</dbReference>
<dbReference type="Proteomes" id="UP001172217">
    <property type="component" value="Unassembled WGS sequence"/>
</dbReference>
<accession>A0ABT8NUF7</accession>
<name>A0ABT8NUF7_9BURK</name>
<proteinExistence type="predicted"/>
<evidence type="ECO:0000313" key="3">
    <source>
        <dbReference type="Proteomes" id="UP001172217"/>
    </source>
</evidence>
<dbReference type="RefSeq" id="WP_201316893.1">
    <property type="nucleotide sequence ID" value="NZ_JAUJQL010000010.1"/>
</dbReference>
<evidence type="ECO:0000313" key="2">
    <source>
        <dbReference type="EMBL" id="MDN7525167.1"/>
    </source>
</evidence>
<gene>
    <name evidence="2" type="ORF">QZM70_19655</name>
</gene>
<protein>
    <submittedName>
        <fullName evidence="2">DUF1376 domain-containing protein</fullName>
    </submittedName>
</protein>
<evidence type="ECO:0000256" key="1">
    <source>
        <dbReference type="SAM" id="MobiDB-lite"/>
    </source>
</evidence>
<feature type="compositionally biased region" description="Pro residues" evidence="1">
    <location>
        <begin position="175"/>
        <end position="188"/>
    </location>
</feature>
<reference evidence="2" key="1">
    <citation type="submission" date="2023-07" db="EMBL/GenBank/DDBJ databases">
        <title>A collection of bacterial strains from the Burkholderia cepacia Research Laboratory and Repository.</title>
        <authorList>
            <person name="Lipuma J."/>
            <person name="Spilker T."/>
            <person name="Caverly L."/>
        </authorList>
    </citation>
    <scope>NUCLEOTIDE SEQUENCE</scope>
    <source>
        <strain evidence="2">AU45194</strain>
    </source>
</reference>
<feature type="compositionally biased region" description="Basic and acidic residues" evidence="1">
    <location>
        <begin position="164"/>
        <end position="174"/>
    </location>
</feature>
<dbReference type="EMBL" id="JAUJQL010000010">
    <property type="protein sequence ID" value="MDN7525167.1"/>
    <property type="molecule type" value="Genomic_DNA"/>
</dbReference>
<feature type="compositionally biased region" description="Gly residues" evidence="1">
    <location>
        <begin position="204"/>
        <end position="214"/>
    </location>
</feature>
<comment type="caution">
    <text evidence="2">The sequence shown here is derived from an EMBL/GenBank/DDBJ whole genome shotgun (WGS) entry which is preliminary data.</text>
</comment>
<sequence>MNDLPNPLTPADCNLRDFPFMPLEVKRLLTSETWILGNGDERAAAITLWLESWHQIPAASLPADDRMLGHLSQSKNWKRVKEHALRGWVKCADGRLYHPVVAEKVLEAWVSKLTSSLSGTTGNAKRWGIEVDTVAVRAQIVEAANLLKAIAPQSEWLRKKQVREIVSDSRRDPDPIAPRSPTQSPPDSPPDRKGEGEGDVNTASGGGTAQGGGEEPPIAAAAFVEILRSSGVGFAADDTRLAGWPGRGVTADDLRAAIATGRKRRERERSEQPLNAGLLDLILGDLLAARAAKPATGARTVGDWWRSWTGIVEHGGTLGVEQGRDEPPFDFKLRVFDAAGDGPWWDDHNRAFRNTAGPVAAGALMGEGR</sequence>